<feature type="transmembrane region" description="Helical" evidence="1">
    <location>
        <begin position="236"/>
        <end position="260"/>
    </location>
</feature>
<feature type="transmembrane region" description="Helical" evidence="1">
    <location>
        <begin position="210"/>
        <end position="230"/>
    </location>
</feature>
<feature type="transmembrane region" description="Helical" evidence="1">
    <location>
        <begin position="107"/>
        <end position="127"/>
    </location>
</feature>
<gene>
    <name evidence="2" type="ORF">H0H28_13375</name>
</gene>
<evidence type="ECO:0000313" key="2">
    <source>
        <dbReference type="EMBL" id="MBA4506277.1"/>
    </source>
</evidence>
<proteinExistence type="predicted"/>
<dbReference type="RefSeq" id="WP_181730208.1">
    <property type="nucleotide sequence ID" value="NZ_JACEOR010000630.1"/>
</dbReference>
<feature type="transmembrane region" description="Helical" evidence="1">
    <location>
        <begin position="147"/>
        <end position="165"/>
    </location>
</feature>
<sequence>MTWPFMVPGEAFALRDMVVLPEMALTHASLGFGDLPARNVPQDAVLSQLVFPVLAVRLIVVGAACAAAWAGYRLGTSPFARAAAMTVAVWNPFVIERLLQGQWSLAVAAWLMPFIAVTGSVTAMWVASLTPTGALAAASLSTRPRHLVATALFCAPWVVAGWAAAGAGTASAASAMAFAPRAEQWVGTLGALVGLGGIWNAAAVPPSRSIGFALFGVLLAVVLACGWHAVPRRLLILAAVGFTVAVASWLGGIAAVVEWLPGAGLLRDGQKWVILAVPAYVSAAGGLTPRLAAAACAFAMLQVPDAPAALSPLTPSVVDVPRIDARGRDILFVDRPTLLTRSDGIPVVDPATKVVNVVESGELRIGGHVVDEASTRWALAQSNPDDTALLASLGIGLVVHPDGTVVDTGAPAREPSVLGRILLLGWFAVPLVAWCGWVRRAGVECSPRVAEHRPVVNSTLTLPATRK</sequence>
<comment type="caution">
    <text evidence="2">The sequence shown here is derived from an EMBL/GenBank/DDBJ whole genome shotgun (WGS) entry which is preliminary data.</text>
</comment>
<keyword evidence="1" id="KW-0472">Membrane</keyword>
<keyword evidence="1" id="KW-1133">Transmembrane helix</keyword>
<protein>
    <submittedName>
        <fullName evidence="2">Uncharacterized protein</fullName>
    </submittedName>
</protein>
<feature type="transmembrane region" description="Helical" evidence="1">
    <location>
        <begin position="49"/>
        <end position="72"/>
    </location>
</feature>
<reference evidence="2 3" key="1">
    <citation type="submission" date="2020-07" db="EMBL/GenBank/DDBJ databases">
        <authorList>
            <person name="Khare M."/>
        </authorList>
    </citation>
    <scope>NUCLEOTIDE SEQUENCE [LARGE SCALE GENOMIC DNA]</scope>
    <source>
        <strain evidence="2 3">P8776</strain>
    </source>
</reference>
<keyword evidence="1" id="KW-0812">Transmembrane</keyword>
<keyword evidence="3" id="KW-1185">Reference proteome</keyword>
<evidence type="ECO:0000256" key="1">
    <source>
        <dbReference type="SAM" id="Phobius"/>
    </source>
</evidence>
<name>A0A838X645_9CORY</name>
<organism evidence="2 3">
    <name type="scientific">Corynebacterium sanguinis</name>
    <dbReference type="NCBI Taxonomy" id="2594913"/>
    <lineage>
        <taxon>Bacteria</taxon>
        <taxon>Bacillati</taxon>
        <taxon>Actinomycetota</taxon>
        <taxon>Actinomycetes</taxon>
        <taxon>Mycobacteriales</taxon>
        <taxon>Corynebacteriaceae</taxon>
        <taxon>Corynebacterium</taxon>
    </lineage>
</organism>
<accession>A0A838X645</accession>
<dbReference type="AlphaFoldDB" id="A0A838X645"/>
<feature type="transmembrane region" description="Helical" evidence="1">
    <location>
        <begin position="272"/>
        <end position="301"/>
    </location>
</feature>
<dbReference type="Proteomes" id="UP000580709">
    <property type="component" value="Unassembled WGS sequence"/>
</dbReference>
<feature type="transmembrane region" description="Helical" evidence="1">
    <location>
        <begin position="185"/>
        <end position="203"/>
    </location>
</feature>
<evidence type="ECO:0000313" key="3">
    <source>
        <dbReference type="Proteomes" id="UP000580709"/>
    </source>
</evidence>
<dbReference type="EMBL" id="JACEOR010000630">
    <property type="protein sequence ID" value="MBA4506277.1"/>
    <property type="molecule type" value="Genomic_DNA"/>
</dbReference>